<name>A0A5B8JXX7_9MOLU</name>
<evidence type="ECO:0000313" key="5">
    <source>
        <dbReference type="Proteomes" id="UP000318927"/>
    </source>
</evidence>
<dbReference type="PANTHER" id="PTHR11371">
    <property type="entry name" value="DEOXYRIBONUCLEASE"/>
    <property type="match status" value="1"/>
</dbReference>
<keyword evidence="3" id="KW-0732">Signal</keyword>
<dbReference type="AlphaFoldDB" id="A0A5B8JXX7"/>
<dbReference type="OrthoDB" id="403989at2"/>
<evidence type="ECO:0000256" key="1">
    <source>
        <dbReference type="SAM" id="Coils"/>
    </source>
</evidence>
<keyword evidence="1" id="KW-0175">Coiled coil</keyword>
<evidence type="ECO:0000313" key="4">
    <source>
        <dbReference type="EMBL" id="QDY87149.1"/>
    </source>
</evidence>
<proteinExistence type="predicted"/>
<gene>
    <name evidence="4" type="ORF">FRW55_03235</name>
</gene>
<dbReference type="PROSITE" id="PS51257">
    <property type="entry name" value="PROKAR_LIPOPROTEIN"/>
    <property type="match status" value="1"/>
</dbReference>
<accession>A0A5B8JXX7</accession>
<dbReference type="NCBIfam" id="NF045851">
    <property type="entry name" value="mem_nucl_MnuA"/>
    <property type="match status" value="1"/>
</dbReference>
<dbReference type="PANTHER" id="PTHR11371:SF31">
    <property type="entry name" value="EXTRACELLULAR NUCLEASE"/>
    <property type="match status" value="1"/>
</dbReference>
<sequence>MKKISKLVILTSSLSIFSLAASCNFSTSSKNEDKNKESENQTNKIVDTSVNLIFKNVDDDEIIFSERIEKSELQNKNLTEYIKDLAFEPASKIIFSENEITLYFKKIDTLDLEIVFNGVSYKFNVPNKPNNILRTLESFKIEHNVDSSFSIHKDTENTYVIEKKIDQNTYLTLRDFETDKDLFSIKVIDNELDVADISRFIPHNWELASEDFTLDLNKDNIIKIKRKTYVDLTIIYNDINYLINEVENKKETIKEKLHIFMLENKISTKDFEIIKENNNVFRIKPIIKTTSLVFVDENNDEIKTIEKVSFNLETINYKIFIPDGYELKDKNVEIIFGQVNKIQVQKINKSEIDTNEKEDLDEEEVDEISYIEEQFDKVLNFAKNSPNLIIQGKLTKKDFDSIVQRYDTNTTETYRKMIYKDIDTFGFTKTIGSITSLNFNSEISEFIEFNLGNEDEDEYITFANVDQIEKSGSYKGGSYFNFELDKENKTVEIIGKFTLVQSGQITKQSDLFKFIIQIEKSEENNIATVDSETKSIDDKFNKILELVKQNDFSVFNKSLSQEDYQQLLDRFKKGSTPAYRKIYYKDIDTFGFTKTIGKTSSIKFNNQIKDFISKNLLNEQNEYIVFSNVEQIETKGTHQGGTYFNFEVNENEQTVNFTGKFCLIKENQVVKLSDVISFTLKLNSATSDEEIETSTNTNETTSKFEASKQKNNNRFRIGHWNVLNYANTEPNYKSNGIATIINDANMDIVGLTEINLNRGDSISFIVDKLNQINPGAAYKFYVQPVSEATENSQPTQSEQIGIIYKSSIFEPARFTNGKIGDSFNPEVENYNDSTDKRHYVRTPYGMKFINKTTNKNITVVFNHLDSPGAKIKSGEVNINKTNDKKGLIKGESQGNFELTEAYGLINVMNYFDSIDDDSSLLFAGDTNIRLNNIQVFKPMFDNGYLSVYGDKEEKHKTSLGTSKYWSQPYDKIFVKAAQSTKFITEEDNPELEFKYDIYAAINAKIITEFKNNEDIIIKKARSISDHTLTWVDWEN</sequence>
<feature type="coiled-coil region" evidence="1">
    <location>
        <begin position="236"/>
        <end position="263"/>
    </location>
</feature>
<organism evidence="4 5">
    <name type="scientific">Mycoplasma anserisalpingitidis</name>
    <dbReference type="NCBI Taxonomy" id="519450"/>
    <lineage>
        <taxon>Bacteria</taxon>
        <taxon>Bacillati</taxon>
        <taxon>Mycoplasmatota</taxon>
        <taxon>Mollicutes</taxon>
        <taxon>Mycoplasmataceae</taxon>
        <taxon>Mycoplasma</taxon>
    </lineage>
</organism>
<dbReference type="SUPFAM" id="SSF56219">
    <property type="entry name" value="DNase I-like"/>
    <property type="match status" value="1"/>
</dbReference>
<dbReference type="RefSeq" id="WP_146368704.1">
    <property type="nucleotide sequence ID" value="NZ_CP042295.1"/>
</dbReference>
<reference evidence="4 5" key="1">
    <citation type="journal article" date="2019" name="Microbiol. Resour. Announc.">
        <title>Complete Genome Sequences of Three Mycoplasma anserisalpingitis (Mycoplasma sp. 1220) Strains.</title>
        <authorList>
            <person name="Grozner D."/>
            <person name="Forro B."/>
            <person name="Kovacs A.B."/>
            <person name="Marton S."/>
            <person name="Banyai K."/>
            <person name="Kreizinger Z."/>
            <person name="Sulyok K.M."/>
            <person name="Gyuranecz M."/>
        </authorList>
    </citation>
    <scope>NUCLEOTIDE SEQUENCE [LARGE SCALE GENOMIC DNA]</scope>
    <source>
        <strain evidence="4 5">ATCC:BAA-2147</strain>
    </source>
</reference>
<protein>
    <submittedName>
        <fullName evidence="4">Uncharacterized protein</fullName>
    </submittedName>
</protein>
<evidence type="ECO:0000256" key="3">
    <source>
        <dbReference type="SAM" id="SignalP"/>
    </source>
</evidence>
<dbReference type="CDD" id="cd10283">
    <property type="entry name" value="MnuA_DNase1-like"/>
    <property type="match status" value="1"/>
</dbReference>
<feature type="region of interest" description="Disordered" evidence="2">
    <location>
        <begin position="688"/>
        <end position="708"/>
    </location>
</feature>
<dbReference type="Gene3D" id="3.60.10.10">
    <property type="entry name" value="Endonuclease/exonuclease/phosphatase"/>
    <property type="match status" value="1"/>
</dbReference>
<dbReference type="Proteomes" id="UP000318927">
    <property type="component" value="Chromosome"/>
</dbReference>
<dbReference type="EMBL" id="CP042295">
    <property type="protein sequence ID" value="QDY87149.1"/>
    <property type="molecule type" value="Genomic_DNA"/>
</dbReference>
<evidence type="ECO:0000256" key="2">
    <source>
        <dbReference type="SAM" id="MobiDB-lite"/>
    </source>
</evidence>
<dbReference type="InterPro" id="IPR036691">
    <property type="entry name" value="Endo/exonu/phosph_ase_sf"/>
</dbReference>
<feature type="signal peptide" evidence="3">
    <location>
        <begin position="1"/>
        <end position="20"/>
    </location>
</feature>
<dbReference type="KEGG" id="mans:FRW55_03235"/>
<feature type="chain" id="PRO_5022822612" evidence="3">
    <location>
        <begin position="21"/>
        <end position="1035"/>
    </location>
</feature>
<keyword evidence="5" id="KW-1185">Reference proteome</keyword>